<reference evidence="4 5" key="1">
    <citation type="journal article" date="2019" name="Int. J. Syst. Evol. Microbiol.">
        <title>The Global Catalogue of Microorganisms (GCM) 10K type strain sequencing project: providing services to taxonomists for standard genome sequencing and annotation.</title>
        <authorList>
            <consortium name="The Broad Institute Genomics Platform"/>
            <consortium name="The Broad Institute Genome Sequencing Center for Infectious Disease"/>
            <person name="Wu L."/>
            <person name="Ma J."/>
        </authorList>
    </citation>
    <scope>NUCLEOTIDE SEQUENCE [LARGE SCALE GENOMIC DNA]</scope>
    <source>
        <strain evidence="4 5">JCM 15628</strain>
    </source>
</reference>
<dbReference type="Proteomes" id="UP001500013">
    <property type="component" value="Unassembled WGS sequence"/>
</dbReference>
<organism evidence="4 5">
    <name type="scientific">Terrabacter lapilli</name>
    <dbReference type="NCBI Taxonomy" id="436231"/>
    <lineage>
        <taxon>Bacteria</taxon>
        <taxon>Bacillati</taxon>
        <taxon>Actinomycetota</taxon>
        <taxon>Actinomycetes</taxon>
        <taxon>Micrococcales</taxon>
        <taxon>Intrasporangiaceae</taxon>
        <taxon>Terrabacter</taxon>
    </lineage>
</organism>
<dbReference type="RefSeq" id="WP_344063441.1">
    <property type="nucleotide sequence ID" value="NZ_BAAAPU010000007.1"/>
</dbReference>
<dbReference type="Pfam" id="PF00561">
    <property type="entry name" value="Abhydrolase_1"/>
    <property type="match status" value="1"/>
</dbReference>
<gene>
    <name evidence="4" type="ORF">GCM10009817_27490</name>
</gene>
<dbReference type="PANTHER" id="PTHR43798:SF33">
    <property type="entry name" value="HYDROLASE, PUTATIVE (AFU_ORTHOLOGUE AFUA_2G14860)-RELATED"/>
    <property type="match status" value="1"/>
</dbReference>
<dbReference type="PRINTS" id="PR00111">
    <property type="entry name" value="ABHYDROLASE"/>
</dbReference>
<evidence type="ECO:0000313" key="4">
    <source>
        <dbReference type="EMBL" id="GAA1984543.1"/>
    </source>
</evidence>
<accession>A0ABN2SD83</accession>
<evidence type="ECO:0000256" key="1">
    <source>
        <dbReference type="ARBA" id="ARBA00010088"/>
    </source>
</evidence>
<dbReference type="SUPFAM" id="SSF53474">
    <property type="entry name" value="alpha/beta-Hydrolases"/>
    <property type="match status" value="1"/>
</dbReference>
<evidence type="ECO:0000256" key="2">
    <source>
        <dbReference type="ARBA" id="ARBA00022801"/>
    </source>
</evidence>
<evidence type="ECO:0000259" key="3">
    <source>
        <dbReference type="Pfam" id="PF00561"/>
    </source>
</evidence>
<proteinExistence type="inferred from homology"/>
<dbReference type="PRINTS" id="PR00793">
    <property type="entry name" value="PROAMNOPTASE"/>
</dbReference>
<name>A0ABN2SD83_9MICO</name>
<sequence length="297" mass="33550">MSLLLHRKTWPRYVRLRDVDLYVDVVGHGDPLVLMHGGPSADLWTMGAFRRLADEHTLILYDHRCNGRSIGPPVSSMTWENLTADADALREHLGFDEWTVLGHSFGGHVALEYALRYPDRVSGLVLLDTGADAHWARENAPRLLAQRGYGAAKAELVRRWFTGEFERPEYLPIFLRISSAYMPHHGWRGLLRELATGGWRSRMRPEPLQFAGRTLLPGWSVTDRLGEITAPTLVIAGREDFVFPPECQQELVSGLRHAELLLVDEAGHSPQDEFPNQVIPAVRHFLTAAVQARRTQT</sequence>
<dbReference type="Gene3D" id="3.40.50.1820">
    <property type="entry name" value="alpha/beta hydrolase"/>
    <property type="match status" value="1"/>
</dbReference>
<keyword evidence="2 4" id="KW-0378">Hydrolase</keyword>
<dbReference type="GO" id="GO:0016787">
    <property type="term" value="F:hydrolase activity"/>
    <property type="evidence" value="ECO:0007669"/>
    <property type="project" value="UniProtKB-KW"/>
</dbReference>
<comment type="caution">
    <text evidence="4">The sequence shown here is derived from an EMBL/GenBank/DDBJ whole genome shotgun (WGS) entry which is preliminary data.</text>
</comment>
<dbReference type="PANTHER" id="PTHR43798">
    <property type="entry name" value="MONOACYLGLYCEROL LIPASE"/>
    <property type="match status" value="1"/>
</dbReference>
<protein>
    <submittedName>
        <fullName evidence="4">Alpha/beta fold hydrolase</fullName>
    </submittedName>
</protein>
<keyword evidence="5" id="KW-1185">Reference proteome</keyword>
<dbReference type="InterPro" id="IPR002410">
    <property type="entry name" value="Peptidase_S33"/>
</dbReference>
<dbReference type="InterPro" id="IPR029058">
    <property type="entry name" value="AB_hydrolase_fold"/>
</dbReference>
<comment type="similarity">
    <text evidence="1">Belongs to the peptidase S33 family.</text>
</comment>
<dbReference type="InterPro" id="IPR050266">
    <property type="entry name" value="AB_hydrolase_sf"/>
</dbReference>
<dbReference type="EMBL" id="BAAAPU010000007">
    <property type="protein sequence ID" value="GAA1984543.1"/>
    <property type="molecule type" value="Genomic_DNA"/>
</dbReference>
<dbReference type="InterPro" id="IPR000073">
    <property type="entry name" value="AB_hydrolase_1"/>
</dbReference>
<evidence type="ECO:0000313" key="5">
    <source>
        <dbReference type="Proteomes" id="UP001500013"/>
    </source>
</evidence>
<feature type="domain" description="AB hydrolase-1" evidence="3">
    <location>
        <begin position="31"/>
        <end position="274"/>
    </location>
</feature>